<evidence type="ECO:0000256" key="1">
    <source>
        <dbReference type="ARBA" id="ARBA00004613"/>
    </source>
</evidence>
<accession>A0A7I4YEP6</accession>
<comment type="similarity">
    <text evidence="2">Belongs to the fatty-acid and retinol-binding protein (FARBP) family.</text>
</comment>
<name>A0A7I4YEP6_HAECO</name>
<evidence type="ECO:0000256" key="6">
    <source>
        <dbReference type="ARBA" id="ARBA00023054"/>
    </source>
</evidence>
<keyword evidence="7" id="KW-0446">Lipid-binding</keyword>
<keyword evidence="4" id="KW-0964">Secreted</keyword>
<feature type="chain" id="PRO_5029680588" description="Fatty-acid and retinol-binding protein 1" evidence="8">
    <location>
        <begin position="20"/>
        <end position="176"/>
    </location>
</feature>
<dbReference type="Gene3D" id="1.20.120.1100">
    <property type="match status" value="1"/>
</dbReference>
<dbReference type="PANTHER" id="PTHR31418">
    <property type="entry name" value="FATTY-ACID AND RETINOL-BINDING PROTEIN 1"/>
    <property type="match status" value="1"/>
</dbReference>
<dbReference type="AlphaFoldDB" id="A0A7I4YEP6"/>
<dbReference type="OrthoDB" id="5808308at2759"/>
<evidence type="ECO:0000256" key="3">
    <source>
        <dbReference type="ARBA" id="ARBA00017453"/>
    </source>
</evidence>
<dbReference type="InterPro" id="IPR008632">
    <property type="entry name" value="Gp-FAR-1"/>
</dbReference>
<evidence type="ECO:0000256" key="4">
    <source>
        <dbReference type="ARBA" id="ARBA00022525"/>
    </source>
</evidence>
<dbReference type="Pfam" id="PF05823">
    <property type="entry name" value="Gp-FAR-1"/>
    <property type="match status" value="1"/>
</dbReference>
<evidence type="ECO:0000256" key="8">
    <source>
        <dbReference type="SAM" id="SignalP"/>
    </source>
</evidence>
<evidence type="ECO:0000256" key="5">
    <source>
        <dbReference type="ARBA" id="ARBA00022729"/>
    </source>
</evidence>
<evidence type="ECO:0000313" key="9">
    <source>
        <dbReference type="Proteomes" id="UP000025227"/>
    </source>
</evidence>
<dbReference type="PANTHER" id="PTHR31418:SF7">
    <property type="entry name" value="FATTY-ACID AND RETINOL-BINDING PROTEIN 1"/>
    <property type="match status" value="1"/>
</dbReference>
<evidence type="ECO:0000256" key="7">
    <source>
        <dbReference type="ARBA" id="ARBA00023121"/>
    </source>
</evidence>
<protein>
    <recommendedName>
        <fullName evidence="3">Fatty-acid and retinol-binding protein 1</fullName>
    </recommendedName>
</protein>
<comment type="subcellular location">
    <subcellularLocation>
        <location evidence="1">Secreted</location>
    </subcellularLocation>
</comment>
<evidence type="ECO:0000313" key="10">
    <source>
        <dbReference type="WBParaSite" id="HCON_00092790-00001"/>
    </source>
</evidence>
<organism evidence="9 10">
    <name type="scientific">Haemonchus contortus</name>
    <name type="common">Barber pole worm</name>
    <dbReference type="NCBI Taxonomy" id="6289"/>
    <lineage>
        <taxon>Eukaryota</taxon>
        <taxon>Metazoa</taxon>
        <taxon>Ecdysozoa</taxon>
        <taxon>Nematoda</taxon>
        <taxon>Chromadorea</taxon>
        <taxon>Rhabditida</taxon>
        <taxon>Rhabditina</taxon>
        <taxon>Rhabditomorpha</taxon>
        <taxon>Strongyloidea</taxon>
        <taxon>Trichostrongylidae</taxon>
        <taxon>Haemonchus</taxon>
    </lineage>
</organism>
<reference evidence="10" key="1">
    <citation type="submission" date="2020-12" db="UniProtKB">
        <authorList>
            <consortium name="WormBaseParasite"/>
        </authorList>
    </citation>
    <scope>IDENTIFICATION</scope>
    <source>
        <strain evidence="10">MHco3</strain>
    </source>
</reference>
<dbReference type="GO" id="GO:0005576">
    <property type="term" value="C:extracellular region"/>
    <property type="evidence" value="ECO:0007669"/>
    <property type="project" value="UniProtKB-SubCell"/>
</dbReference>
<dbReference type="WBParaSite" id="HCON_00092790-00001">
    <property type="protein sequence ID" value="HCON_00092790-00001"/>
    <property type="gene ID" value="HCON_00092790"/>
</dbReference>
<feature type="signal peptide" evidence="8">
    <location>
        <begin position="1"/>
        <end position="19"/>
    </location>
</feature>
<proteinExistence type="inferred from homology"/>
<dbReference type="GO" id="GO:0008289">
    <property type="term" value="F:lipid binding"/>
    <property type="evidence" value="ECO:0007669"/>
    <property type="project" value="UniProtKB-KW"/>
</dbReference>
<sequence length="176" mass="19946">MVRYTIPIVASLSFAFVAGFTDIPPDFKSVFPQHLHSFIGGLSESDKNILRDVAKNYDKYGSHEKVMAAIKEKSPELAEKVEHHYQMLMEKIKKLPPPAETFIMELWQTVRKTYIEAISGHKPTPDQLKAKGEQIISKYDALPESAKADLEKNFPYITKMMKDKDLPAKLAALPLN</sequence>
<evidence type="ECO:0000256" key="2">
    <source>
        <dbReference type="ARBA" id="ARBA00006648"/>
    </source>
</evidence>
<keyword evidence="9" id="KW-1185">Reference proteome</keyword>
<keyword evidence="6" id="KW-0175">Coiled coil</keyword>
<keyword evidence="5 8" id="KW-0732">Signal</keyword>
<dbReference type="OMA" id="HYQMLME"/>
<dbReference type="Proteomes" id="UP000025227">
    <property type="component" value="Unplaced"/>
</dbReference>